<feature type="chain" id="PRO_5034866316" description="Hydrophobin" evidence="1">
    <location>
        <begin position="20"/>
        <end position="145"/>
    </location>
</feature>
<comment type="caution">
    <text evidence="2">The sequence shown here is derived from an EMBL/GenBank/DDBJ whole genome shotgun (WGS) entry which is preliminary data.</text>
</comment>
<gene>
    <name evidence="2" type="ORF">HMN09_00509000</name>
</gene>
<dbReference type="EMBL" id="JACAZE010000006">
    <property type="protein sequence ID" value="KAF7313530.1"/>
    <property type="molecule type" value="Genomic_DNA"/>
</dbReference>
<feature type="signal peptide" evidence="1">
    <location>
        <begin position="1"/>
        <end position="19"/>
    </location>
</feature>
<reference evidence="2" key="1">
    <citation type="submission" date="2020-05" db="EMBL/GenBank/DDBJ databases">
        <title>Mycena genomes resolve the evolution of fungal bioluminescence.</title>
        <authorList>
            <person name="Tsai I.J."/>
        </authorList>
    </citation>
    <scope>NUCLEOTIDE SEQUENCE</scope>
    <source>
        <strain evidence="2">110903Hualien_Pintung</strain>
    </source>
</reference>
<proteinExistence type="predicted"/>
<dbReference type="Proteomes" id="UP000613580">
    <property type="component" value="Unassembled WGS sequence"/>
</dbReference>
<dbReference type="AlphaFoldDB" id="A0A8H6T9R3"/>
<dbReference type="CDD" id="cd23505">
    <property type="entry name" value="hydrophobin"/>
    <property type="match status" value="1"/>
</dbReference>
<protein>
    <recommendedName>
        <fullName evidence="4">Hydrophobin</fullName>
    </recommendedName>
</protein>
<evidence type="ECO:0000313" key="2">
    <source>
        <dbReference type="EMBL" id="KAF7313530.1"/>
    </source>
</evidence>
<organism evidence="2 3">
    <name type="scientific">Mycena chlorophos</name>
    <name type="common">Agaric fungus</name>
    <name type="synonym">Agaricus chlorophos</name>
    <dbReference type="NCBI Taxonomy" id="658473"/>
    <lineage>
        <taxon>Eukaryota</taxon>
        <taxon>Fungi</taxon>
        <taxon>Dikarya</taxon>
        <taxon>Basidiomycota</taxon>
        <taxon>Agaricomycotina</taxon>
        <taxon>Agaricomycetes</taxon>
        <taxon>Agaricomycetidae</taxon>
        <taxon>Agaricales</taxon>
        <taxon>Marasmiineae</taxon>
        <taxon>Mycenaceae</taxon>
        <taxon>Mycena</taxon>
    </lineage>
</organism>
<evidence type="ECO:0000313" key="3">
    <source>
        <dbReference type="Proteomes" id="UP000613580"/>
    </source>
</evidence>
<accession>A0A8H6T9R3</accession>
<keyword evidence="3" id="KW-1185">Reference proteome</keyword>
<name>A0A8H6T9R3_MYCCL</name>
<evidence type="ECO:0000256" key="1">
    <source>
        <dbReference type="SAM" id="SignalP"/>
    </source>
</evidence>
<keyword evidence="1" id="KW-0732">Signal</keyword>
<dbReference type="OrthoDB" id="4225815at2759"/>
<sequence length="145" mass="15299">MKSLTVATLALLLASEATARETNAWRMARGLPPMAPRRRDAGYYPPPRNSLTPFTCTPQQNFCCQSYVPADSPQGYEVLRDYGITEDSCGETIGTGCSAAPSTGCSSGTSEATCCGTMAGGSYAIDCKPYSYATMGARAPIETLL</sequence>
<evidence type="ECO:0008006" key="4">
    <source>
        <dbReference type="Google" id="ProtNLM"/>
    </source>
</evidence>